<dbReference type="Gene3D" id="1.20.120.530">
    <property type="entry name" value="GntR ligand-binding domain-like"/>
    <property type="match status" value="1"/>
</dbReference>
<dbReference type="Pfam" id="PF07729">
    <property type="entry name" value="FCD"/>
    <property type="match status" value="1"/>
</dbReference>
<sequence length="239" mass="26646">MTNSAFEPIKRDNLSRQIADQLRRAIVDGELRADDRLPTEDELALRFSVSRPTIREALKILAAQNLIRSKRGPTGGTFINCPSVNDLSESLTCATTLLVGMDAFNMDEVLQARELLGLQCCRLAAHNRTEAQLERMRQQLDIQRDSSLSAEDFCASDVALHRTLADASGNRLLGFVMFSVIEALQPVTNMVAHRFRDRALVSTQHQRLIEALEKQDADSACAIVTEQINDLRQHLCADS</sequence>
<evidence type="ECO:0000256" key="2">
    <source>
        <dbReference type="ARBA" id="ARBA00023125"/>
    </source>
</evidence>
<dbReference type="InterPro" id="IPR008920">
    <property type="entry name" value="TF_FadR/GntR_C"/>
</dbReference>
<proteinExistence type="predicted"/>
<feature type="domain" description="HTH gntR-type" evidence="4">
    <location>
        <begin position="12"/>
        <end position="82"/>
    </location>
</feature>
<protein>
    <submittedName>
        <fullName evidence="5">GntR family transcriptional regulator</fullName>
    </submittedName>
</protein>
<dbReference type="GO" id="GO:0003700">
    <property type="term" value="F:DNA-binding transcription factor activity"/>
    <property type="evidence" value="ECO:0007669"/>
    <property type="project" value="InterPro"/>
</dbReference>
<dbReference type="STRING" id="1821621.A8C75_05875"/>
<keyword evidence="6" id="KW-1185">Reference proteome</keyword>
<gene>
    <name evidence="5" type="ORF">A8C75_05875</name>
</gene>
<dbReference type="OrthoDB" id="1040417at2"/>
<dbReference type="KEGG" id="mars:A8C75_05875"/>
<dbReference type="PANTHER" id="PTHR43537:SF5">
    <property type="entry name" value="UXU OPERON TRANSCRIPTIONAL REGULATOR"/>
    <property type="match status" value="1"/>
</dbReference>
<evidence type="ECO:0000313" key="6">
    <source>
        <dbReference type="Proteomes" id="UP000078070"/>
    </source>
</evidence>
<dbReference type="InterPro" id="IPR000524">
    <property type="entry name" value="Tscrpt_reg_HTH_GntR"/>
</dbReference>
<reference evidence="6" key="1">
    <citation type="submission" date="2016-05" db="EMBL/GenBank/DDBJ databases">
        <authorList>
            <person name="Baek K."/>
            <person name="Yang S.-J."/>
        </authorList>
    </citation>
    <scope>NUCLEOTIDE SEQUENCE [LARGE SCALE GENOMIC DNA]</scope>
    <source>
        <strain evidence="6">ST58-10</strain>
    </source>
</reference>
<dbReference type="Pfam" id="PF00392">
    <property type="entry name" value="GntR"/>
    <property type="match status" value="1"/>
</dbReference>
<accession>A0A1A9EW45</accession>
<dbReference type="RefSeq" id="WP_067379387.1">
    <property type="nucleotide sequence ID" value="NZ_CP015839.1"/>
</dbReference>
<dbReference type="InterPro" id="IPR036390">
    <property type="entry name" value="WH_DNA-bd_sf"/>
</dbReference>
<evidence type="ECO:0000256" key="3">
    <source>
        <dbReference type="ARBA" id="ARBA00023163"/>
    </source>
</evidence>
<reference evidence="5 6" key="2">
    <citation type="journal article" date="2018" name="Int. J. Syst. Evol. Microbiol.">
        <title>Marinobacterium aestuarii sp. nov., a benzene-degrading marine bacterium isolated from estuary sediment.</title>
        <authorList>
            <person name="Bae S.S."/>
            <person name="Jung J."/>
            <person name="Chung D."/>
            <person name="Baek K."/>
        </authorList>
    </citation>
    <scope>NUCLEOTIDE SEQUENCE [LARGE SCALE GENOMIC DNA]</scope>
    <source>
        <strain evidence="5 6">ST58-10</strain>
    </source>
</reference>
<dbReference type="AlphaFoldDB" id="A0A1A9EW45"/>
<organism evidence="5 6">
    <name type="scientific">Marinobacterium aestuarii</name>
    <dbReference type="NCBI Taxonomy" id="1821621"/>
    <lineage>
        <taxon>Bacteria</taxon>
        <taxon>Pseudomonadati</taxon>
        <taxon>Pseudomonadota</taxon>
        <taxon>Gammaproteobacteria</taxon>
        <taxon>Oceanospirillales</taxon>
        <taxon>Oceanospirillaceae</taxon>
        <taxon>Marinobacterium</taxon>
    </lineage>
</organism>
<dbReference type="PANTHER" id="PTHR43537">
    <property type="entry name" value="TRANSCRIPTIONAL REGULATOR, GNTR FAMILY"/>
    <property type="match status" value="1"/>
</dbReference>
<dbReference type="Proteomes" id="UP000078070">
    <property type="component" value="Chromosome"/>
</dbReference>
<keyword evidence="2" id="KW-0238">DNA-binding</keyword>
<dbReference type="PROSITE" id="PS50949">
    <property type="entry name" value="HTH_GNTR"/>
    <property type="match status" value="1"/>
</dbReference>
<keyword evidence="3" id="KW-0804">Transcription</keyword>
<name>A0A1A9EW45_9GAMM</name>
<dbReference type="SMART" id="SM00345">
    <property type="entry name" value="HTH_GNTR"/>
    <property type="match status" value="1"/>
</dbReference>
<dbReference type="SMART" id="SM00895">
    <property type="entry name" value="FCD"/>
    <property type="match status" value="1"/>
</dbReference>
<evidence type="ECO:0000256" key="1">
    <source>
        <dbReference type="ARBA" id="ARBA00023015"/>
    </source>
</evidence>
<dbReference type="InterPro" id="IPR036388">
    <property type="entry name" value="WH-like_DNA-bd_sf"/>
</dbReference>
<evidence type="ECO:0000259" key="4">
    <source>
        <dbReference type="PROSITE" id="PS50949"/>
    </source>
</evidence>
<dbReference type="CDD" id="cd07377">
    <property type="entry name" value="WHTH_GntR"/>
    <property type="match status" value="1"/>
</dbReference>
<dbReference type="GO" id="GO:0003677">
    <property type="term" value="F:DNA binding"/>
    <property type="evidence" value="ECO:0007669"/>
    <property type="project" value="UniProtKB-KW"/>
</dbReference>
<dbReference type="SUPFAM" id="SSF48008">
    <property type="entry name" value="GntR ligand-binding domain-like"/>
    <property type="match status" value="1"/>
</dbReference>
<dbReference type="Gene3D" id="1.10.10.10">
    <property type="entry name" value="Winged helix-like DNA-binding domain superfamily/Winged helix DNA-binding domain"/>
    <property type="match status" value="1"/>
</dbReference>
<dbReference type="SUPFAM" id="SSF46785">
    <property type="entry name" value="Winged helix' DNA-binding domain"/>
    <property type="match status" value="1"/>
</dbReference>
<dbReference type="PRINTS" id="PR00035">
    <property type="entry name" value="HTHGNTR"/>
</dbReference>
<dbReference type="EMBL" id="CP015839">
    <property type="protein sequence ID" value="ANG62067.1"/>
    <property type="molecule type" value="Genomic_DNA"/>
</dbReference>
<keyword evidence="1" id="KW-0805">Transcription regulation</keyword>
<dbReference type="InterPro" id="IPR011711">
    <property type="entry name" value="GntR_C"/>
</dbReference>
<evidence type="ECO:0000313" key="5">
    <source>
        <dbReference type="EMBL" id="ANG62067.1"/>
    </source>
</evidence>